<sequence>MMYHYFPERKNYDLAREEIEKQLRELYTKSEICSAFLYGSYVIDEHVPGFSDLDVFVALPREKIEPEVYTALNLLSNTVTKEFDINCNYQVRGGRNLVDPFIAWLLGSYNIPIVGEEPKRVLNYEAVSQQYLENGEKFARKIVPKYISEVQKVLLQMGPERASFKNVPLPPSLIKKEVDYRIEMAALIIDRVLDISMYGNLLFDDFAYCRKEFVDKSITHFKGVISESNIISDCVHLRAEWGKNRLADLDELISGAPRYIEEIAAWMRTR</sequence>
<organism evidence="2 3">
    <name type="scientific">Candidatus Buchananbacteria bacterium RIFCSPLOWO2_01_FULL_40_23b</name>
    <dbReference type="NCBI Taxonomy" id="1797544"/>
    <lineage>
        <taxon>Bacteria</taxon>
        <taxon>Candidatus Buchananiibacteriota</taxon>
    </lineage>
</organism>
<evidence type="ECO:0000259" key="1">
    <source>
        <dbReference type="Pfam" id="PF01909"/>
    </source>
</evidence>
<dbReference type="Pfam" id="PF01909">
    <property type="entry name" value="NTP_transf_2"/>
    <property type="match status" value="1"/>
</dbReference>
<dbReference type="EMBL" id="MHIN01000053">
    <property type="protein sequence ID" value="OGY53174.1"/>
    <property type="molecule type" value="Genomic_DNA"/>
</dbReference>
<protein>
    <recommendedName>
        <fullName evidence="1">Polymerase nucleotidyl transferase domain-containing protein</fullName>
    </recommendedName>
</protein>
<dbReference type="InterPro" id="IPR043519">
    <property type="entry name" value="NT_sf"/>
</dbReference>
<name>A0A1G1YLN9_9BACT</name>
<gene>
    <name evidence="2" type="ORF">A2912_04330</name>
</gene>
<dbReference type="InterPro" id="IPR002934">
    <property type="entry name" value="Polymerase_NTP_transf_dom"/>
</dbReference>
<reference evidence="2 3" key="1">
    <citation type="journal article" date="2016" name="Nat. Commun.">
        <title>Thousands of microbial genomes shed light on interconnected biogeochemical processes in an aquifer system.</title>
        <authorList>
            <person name="Anantharaman K."/>
            <person name="Brown C.T."/>
            <person name="Hug L.A."/>
            <person name="Sharon I."/>
            <person name="Castelle C.J."/>
            <person name="Probst A.J."/>
            <person name="Thomas B.C."/>
            <person name="Singh A."/>
            <person name="Wilkins M.J."/>
            <person name="Karaoz U."/>
            <person name="Brodie E.L."/>
            <person name="Williams K.H."/>
            <person name="Hubbard S.S."/>
            <person name="Banfield J.F."/>
        </authorList>
    </citation>
    <scope>NUCLEOTIDE SEQUENCE [LARGE SCALE GENOMIC DNA]</scope>
</reference>
<feature type="domain" description="Polymerase nucleotidyl transferase" evidence="1">
    <location>
        <begin position="18"/>
        <end position="64"/>
    </location>
</feature>
<accession>A0A1G1YLN9</accession>
<comment type="caution">
    <text evidence="2">The sequence shown here is derived from an EMBL/GenBank/DDBJ whole genome shotgun (WGS) entry which is preliminary data.</text>
</comment>
<dbReference type="AlphaFoldDB" id="A0A1G1YLN9"/>
<dbReference type="SUPFAM" id="SSF81301">
    <property type="entry name" value="Nucleotidyltransferase"/>
    <property type="match status" value="1"/>
</dbReference>
<dbReference type="GO" id="GO:0016779">
    <property type="term" value="F:nucleotidyltransferase activity"/>
    <property type="evidence" value="ECO:0007669"/>
    <property type="project" value="InterPro"/>
</dbReference>
<proteinExistence type="predicted"/>
<evidence type="ECO:0000313" key="3">
    <source>
        <dbReference type="Proteomes" id="UP000178122"/>
    </source>
</evidence>
<evidence type="ECO:0000313" key="2">
    <source>
        <dbReference type="EMBL" id="OGY53174.1"/>
    </source>
</evidence>
<dbReference type="Proteomes" id="UP000178122">
    <property type="component" value="Unassembled WGS sequence"/>
</dbReference>